<feature type="region of interest" description="Disordered" evidence="1">
    <location>
        <begin position="227"/>
        <end position="257"/>
    </location>
</feature>
<feature type="compositionally biased region" description="Basic residues" evidence="1">
    <location>
        <begin position="192"/>
        <end position="205"/>
    </location>
</feature>
<dbReference type="Proteomes" id="UP000886595">
    <property type="component" value="Unassembled WGS sequence"/>
</dbReference>
<evidence type="ECO:0000313" key="2">
    <source>
        <dbReference type="EMBL" id="KAG2304898.1"/>
    </source>
</evidence>
<name>A0A8X7SCR2_BRACI</name>
<keyword evidence="3" id="KW-1185">Reference proteome</keyword>
<comment type="caution">
    <text evidence="2">The sequence shown here is derived from an EMBL/GenBank/DDBJ whole genome shotgun (WGS) entry which is preliminary data.</text>
</comment>
<reference evidence="2 3" key="1">
    <citation type="submission" date="2020-02" db="EMBL/GenBank/DDBJ databases">
        <authorList>
            <person name="Ma Q."/>
            <person name="Huang Y."/>
            <person name="Song X."/>
            <person name="Pei D."/>
        </authorList>
    </citation>
    <scope>NUCLEOTIDE SEQUENCE [LARGE SCALE GENOMIC DNA]</scope>
    <source>
        <strain evidence="2">Sxm20200214</strain>
        <tissue evidence="2">Leaf</tissue>
    </source>
</reference>
<accession>A0A8X7SCR2</accession>
<dbReference type="OrthoDB" id="10528473at2759"/>
<gene>
    <name evidence="2" type="ORF">Bca52824_033549</name>
</gene>
<protein>
    <submittedName>
        <fullName evidence="2">Uncharacterized protein</fullName>
    </submittedName>
</protein>
<sequence length="412" mass="46419">MEDRLGNESQILRTRLSLWRIKLLPLTLWINHLGVEAMTGLLKDTEKVIFNEERKVCRELPPPPPETYHSGLSVPTLPSTTQELPPPRPLGRNLEVCDYPQLPPLPTTEEVMTGLREVTIQYINHPDPIESAARRQRVHESDARGDMEEAATRIVATARTTTAATLPLTTILPSEATILLGDSHTSEQTAQPKRRGRPPAGKKKQSPAPRNLAGVCSKKMNLALACASPGRTTGPSTRPTAATQSETPLKHEEGDESEVFQKTERLAMEYYDPKPGEFVVGVEDLLFLVAKTNSILQARHACGGDKYNDFCSGFREDVEWKAPRELMYHEDYNEGFFTILEVDFTCLLKVHAILVGLRDFIPKHELTKRVNSSIELKEKVNSVRYLRNLSWSTCKLLAHNIVFRWYLESLSF</sequence>
<feature type="region of interest" description="Disordered" evidence="1">
    <location>
        <begin position="182"/>
        <end position="213"/>
    </location>
</feature>
<dbReference type="EMBL" id="JAAMPC010000007">
    <property type="protein sequence ID" value="KAG2304898.1"/>
    <property type="molecule type" value="Genomic_DNA"/>
</dbReference>
<organism evidence="2 3">
    <name type="scientific">Brassica carinata</name>
    <name type="common">Ethiopian mustard</name>
    <name type="synonym">Abyssinian cabbage</name>
    <dbReference type="NCBI Taxonomy" id="52824"/>
    <lineage>
        <taxon>Eukaryota</taxon>
        <taxon>Viridiplantae</taxon>
        <taxon>Streptophyta</taxon>
        <taxon>Embryophyta</taxon>
        <taxon>Tracheophyta</taxon>
        <taxon>Spermatophyta</taxon>
        <taxon>Magnoliopsida</taxon>
        <taxon>eudicotyledons</taxon>
        <taxon>Gunneridae</taxon>
        <taxon>Pentapetalae</taxon>
        <taxon>rosids</taxon>
        <taxon>malvids</taxon>
        <taxon>Brassicales</taxon>
        <taxon>Brassicaceae</taxon>
        <taxon>Brassiceae</taxon>
        <taxon>Brassica</taxon>
    </lineage>
</organism>
<proteinExistence type="predicted"/>
<dbReference type="AlphaFoldDB" id="A0A8X7SCR2"/>
<feature type="region of interest" description="Disordered" evidence="1">
    <location>
        <begin position="60"/>
        <end position="88"/>
    </location>
</feature>
<evidence type="ECO:0000313" key="3">
    <source>
        <dbReference type="Proteomes" id="UP000886595"/>
    </source>
</evidence>
<feature type="compositionally biased region" description="Low complexity" evidence="1">
    <location>
        <begin position="228"/>
        <end position="243"/>
    </location>
</feature>
<feature type="compositionally biased region" description="Basic and acidic residues" evidence="1">
    <location>
        <begin position="248"/>
        <end position="257"/>
    </location>
</feature>
<evidence type="ECO:0000256" key="1">
    <source>
        <dbReference type="SAM" id="MobiDB-lite"/>
    </source>
</evidence>